<gene>
    <name evidence="1" type="ORF">NCTC13760_00749</name>
</gene>
<dbReference type="RefSeq" id="WP_006532386.1">
    <property type="nucleotide sequence ID" value="NZ_CABKNK020000002.1"/>
</dbReference>
<protein>
    <submittedName>
        <fullName evidence="1">Uncharacterized protein</fullName>
    </submittedName>
</protein>
<organism evidence="1 2">
    <name type="scientific">Streptococcus infantarius</name>
    <dbReference type="NCBI Taxonomy" id="102684"/>
    <lineage>
        <taxon>Bacteria</taxon>
        <taxon>Bacillati</taxon>
        <taxon>Bacillota</taxon>
        <taxon>Bacilli</taxon>
        <taxon>Lactobacillales</taxon>
        <taxon>Streptococcaceae</taxon>
        <taxon>Streptococcus</taxon>
    </lineage>
</organism>
<dbReference type="AlphaFoldDB" id="A0A380KMX3"/>
<name>A0A380KMX3_9STRE</name>
<reference evidence="1 2" key="1">
    <citation type="submission" date="2018-06" db="EMBL/GenBank/DDBJ databases">
        <authorList>
            <consortium name="Pathogen Informatics"/>
            <person name="Doyle S."/>
        </authorList>
    </citation>
    <scope>NUCLEOTIDE SEQUENCE [LARGE SCALE GENOMIC DNA]</scope>
    <source>
        <strain evidence="1 2">NCTC13760</strain>
    </source>
</reference>
<evidence type="ECO:0000313" key="2">
    <source>
        <dbReference type="Proteomes" id="UP000255352"/>
    </source>
</evidence>
<dbReference type="GeneID" id="69902105"/>
<accession>A0A380KMX3</accession>
<dbReference type="Proteomes" id="UP000255352">
    <property type="component" value="Unassembled WGS sequence"/>
</dbReference>
<dbReference type="EMBL" id="UHFP01000001">
    <property type="protein sequence ID" value="SUN68067.1"/>
    <property type="molecule type" value="Genomic_DNA"/>
</dbReference>
<sequence>MTHLIIAVAVLAFAEVTILTVFGKRARKKEEPVKPNYSGWEASAIAYNRAHGLPDDTI</sequence>
<evidence type="ECO:0000313" key="1">
    <source>
        <dbReference type="EMBL" id="SUN68067.1"/>
    </source>
</evidence>
<proteinExistence type="predicted"/>